<proteinExistence type="predicted"/>
<sequence length="62" mass="7272">CFYHHRVMGHGDQRDDYKDFMIKKLGKARFDSLTVQANTFQKKDDKMALIVIKALLKEGEKI</sequence>
<comment type="caution">
    <text evidence="1">The sequence shown here is derived from an EMBL/GenBank/DDBJ whole genome shotgun (WGS) entry which is preliminary data.</text>
</comment>
<organism evidence="1">
    <name type="scientific">marine sediment metagenome</name>
    <dbReference type="NCBI Taxonomy" id="412755"/>
    <lineage>
        <taxon>unclassified sequences</taxon>
        <taxon>metagenomes</taxon>
        <taxon>ecological metagenomes</taxon>
    </lineage>
</organism>
<evidence type="ECO:0000313" key="1">
    <source>
        <dbReference type="EMBL" id="GAF93466.1"/>
    </source>
</evidence>
<protein>
    <submittedName>
        <fullName evidence="1">Uncharacterized protein</fullName>
    </submittedName>
</protein>
<reference evidence="1" key="1">
    <citation type="journal article" date="2014" name="Front. Microbiol.">
        <title>High frequency of phylogenetically diverse reductive dehalogenase-homologous genes in deep subseafloor sedimentary metagenomes.</title>
        <authorList>
            <person name="Kawai M."/>
            <person name="Futagami T."/>
            <person name="Toyoda A."/>
            <person name="Takaki Y."/>
            <person name="Nishi S."/>
            <person name="Hori S."/>
            <person name="Arai W."/>
            <person name="Tsubouchi T."/>
            <person name="Morono Y."/>
            <person name="Uchiyama I."/>
            <person name="Ito T."/>
            <person name="Fujiyama A."/>
            <person name="Inagaki F."/>
            <person name="Takami H."/>
        </authorList>
    </citation>
    <scope>NUCLEOTIDE SEQUENCE</scope>
    <source>
        <strain evidence="1">Expedition CK06-06</strain>
    </source>
</reference>
<accession>X0U292</accession>
<dbReference type="AlphaFoldDB" id="X0U292"/>
<feature type="non-terminal residue" evidence="1">
    <location>
        <position position="1"/>
    </location>
</feature>
<gene>
    <name evidence="1" type="ORF">S01H1_31835</name>
</gene>
<name>X0U292_9ZZZZ</name>
<dbReference type="EMBL" id="BARS01019670">
    <property type="protein sequence ID" value="GAF93466.1"/>
    <property type="molecule type" value="Genomic_DNA"/>
</dbReference>